<evidence type="ECO:0000259" key="6">
    <source>
        <dbReference type="Pfam" id="PF01494"/>
    </source>
</evidence>
<dbReference type="InterPro" id="IPR036188">
    <property type="entry name" value="FAD/NAD-bd_sf"/>
</dbReference>
<dbReference type="PANTHER" id="PTHR13789:SF147">
    <property type="entry name" value="PUTATIVE (AFU_ORTHOLOGUE AFUA_2G01950)-RELATED"/>
    <property type="match status" value="1"/>
</dbReference>
<dbReference type="GO" id="GO:0071949">
    <property type="term" value="F:FAD binding"/>
    <property type="evidence" value="ECO:0007669"/>
    <property type="project" value="InterPro"/>
</dbReference>
<reference evidence="7 8" key="1">
    <citation type="submission" date="2014-04" db="EMBL/GenBank/DDBJ databases">
        <title>Evolutionary Origins and Diversification of the Mycorrhizal Mutualists.</title>
        <authorList>
            <consortium name="DOE Joint Genome Institute"/>
            <consortium name="Mycorrhizal Genomics Consortium"/>
            <person name="Kohler A."/>
            <person name="Kuo A."/>
            <person name="Nagy L.G."/>
            <person name="Floudas D."/>
            <person name="Copeland A."/>
            <person name="Barry K.W."/>
            <person name="Cichocki N."/>
            <person name="Veneault-Fourrey C."/>
            <person name="LaButti K."/>
            <person name="Lindquist E.A."/>
            <person name="Lipzen A."/>
            <person name="Lundell T."/>
            <person name="Morin E."/>
            <person name="Murat C."/>
            <person name="Riley R."/>
            <person name="Ohm R."/>
            <person name="Sun H."/>
            <person name="Tunlid A."/>
            <person name="Henrissat B."/>
            <person name="Grigoriev I.V."/>
            <person name="Hibbett D.S."/>
            <person name="Martin F."/>
        </authorList>
    </citation>
    <scope>NUCLEOTIDE SEQUENCE [LARGE SCALE GENOMIC DNA]</scope>
    <source>
        <strain evidence="7 8">FD-317 M1</strain>
    </source>
</reference>
<dbReference type="HOGENOM" id="CLU_009665_19_3_1"/>
<keyword evidence="5" id="KW-0503">Monooxygenase</keyword>
<dbReference type="OrthoDB" id="1878542at2759"/>
<dbReference type="EMBL" id="KN834791">
    <property type="protein sequence ID" value="KIK57426.1"/>
    <property type="molecule type" value="Genomic_DNA"/>
</dbReference>
<dbReference type="InterPro" id="IPR002938">
    <property type="entry name" value="FAD-bd"/>
</dbReference>
<dbReference type="AlphaFoldDB" id="A0A0D0BQL4"/>
<dbReference type="Pfam" id="PF01494">
    <property type="entry name" value="FAD_binding_3"/>
    <property type="match status" value="1"/>
</dbReference>
<dbReference type="Gene3D" id="3.50.50.60">
    <property type="entry name" value="FAD/NAD(P)-binding domain"/>
    <property type="match status" value="1"/>
</dbReference>
<feature type="domain" description="FAD-binding" evidence="6">
    <location>
        <begin position="17"/>
        <end position="323"/>
    </location>
</feature>
<evidence type="ECO:0000256" key="3">
    <source>
        <dbReference type="ARBA" id="ARBA00022827"/>
    </source>
</evidence>
<evidence type="ECO:0000256" key="1">
    <source>
        <dbReference type="ARBA" id="ARBA00007992"/>
    </source>
</evidence>
<name>A0A0D0BQL4_9AGAR</name>
<keyword evidence="4" id="KW-0560">Oxidoreductase</keyword>
<dbReference type="PRINTS" id="PR00420">
    <property type="entry name" value="RNGMNOXGNASE"/>
</dbReference>
<keyword evidence="3" id="KW-0274">FAD</keyword>
<keyword evidence="2" id="KW-0285">Flavoprotein</keyword>
<accession>A0A0D0BQL4</accession>
<comment type="similarity">
    <text evidence="1">Belongs to the paxM FAD-dependent monooxygenase family.</text>
</comment>
<dbReference type="GO" id="GO:0004497">
    <property type="term" value="F:monooxygenase activity"/>
    <property type="evidence" value="ECO:0007669"/>
    <property type="project" value="UniProtKB-KW"/>
</dbReference>
<evidence type="ECO:0000256" key="5">
    <source>
        <dbReference type="ARBA" id="ARBA00023033"/>
    </source>
</evidence>
<dbReference type="PANTHER" id="PTHR13789">
    <property type="entry name" value="MONOOXYGENASE"/>
    <property type="match status" value="1"/>
</dbReference>
<dbReference type="Proteomes" id="UP000053593">
    <property type="component" value="Unassembled WGS sequence"/>
</dbReference>
<organism evidence="7 8">
    <name type="scientific">Collybiopsis luxurians FD-317 M1</name>
    <dbReference type="NCBI Taxonomy" id="944289"/>
    <lineage>
        <taxon>Eukaryota</taxon>
        <taxon>Fungi</taxon>
        <taxon>Dikarya</taxon>
        <taxon>Basidiomycota</taxon>
        <taxon>Agaricomycotina</taxon>
        <taxon>Agaricomycetes</taxon>
        <taxon>Agaricomycetidae</taxon>
        <taxon>Agaricales</taxon>
        <taxon>Marasmiineae</taxon>
        <taxon>Omphalotaceae</taxon>
        <taxon>Collybiopsis</taxon>
        <taxon>Collybiopsis luxurians</taxon>
    </lineage>
</organism>
<evidence type="ECO:0000256" key="4">
    <source>
        <dbReference type="ARBA" id="ARBA00023002"/>
    </source>
</evidence>
<evidence type="ECO:0000256" key="2">
    <source>
        <dbReference type="ARBA" id="ARBA00022630"/>
    </source>
</evidence>
<evidence type="ECO:0000313" key="7">
    <source>
        <dbReference type="EMBL" id="KIK57426.1"/>
    </source>
</evidence>
<dbReference type="InterPro" id="IPR050493">
    <property type="entry name" value="FAD-dep_Monooxygenase_BioMet"/>
</dbReference>
<dbReference type="SUPFAM" id="SSF51905">
    <property type="entry name" value="FAD/NAD(P)-binding domain"/>
    <property type="match status" value="1"/>
</dbReference>
<evidence type="ECO:0000313" key="8">
    <source>
        <dbReference type="Proteomes" id="UP000053593"/>
    </source>
</evidence>
<keyword evidence="8" id="KW-1185">Reference proteome</keyword>
<protein>
    <recommendedName>
        <fullName evidence="6">FAD-binding domain-containing protein</fullName>
    </recommendedName>
</protein>
<proteinExistence type="inferred from homology"/>
<sequence length="466" mass="52718">MAEFPAHRKALVSARLSIVGANITGLAAACILQRSGHKVIVFEQGDGKFKSSGIIPSPPNMTRVLKRWGLQPYLEKCAVAVDQFRFLEGDTGATIGILKLFEELLEDLMADFMLIQHGDLLSILQDLAIREGVDIRYNTPVAKLQRVPVACILEDGEYIYSDLVIGADGPIRSIARDAVLLRQIEETPTQQMYFNCSIPFADMQSDPDLKDMCEQIDWNLWLGEDFVAYGASIPSQQAYSLSITRTMEGDLEDFRGNWTKSYPVDGFDLRLEQFEPRIQKLLKLAGSFIPTSCVHVEEPENLICDLDKVILMGQSAHPAPPDGMHSTAMCIEDVDALDYLLTRIKHVDEIPRVLSAHEELRMERCTNARDWEWRKLRMFTLLPGPERDMRDAKLRSITESEDMEEKEYAFNDIWGEEVDFYAYDPVEQADNWWSMYGSVIARTPTEMVYGSPAVDLQLSALSLESD</sequence>
<gene>
    <name evidence="7" type="ORF">GYMLUDRAFT_46307</name>
</gene>